<keyword evidence="4" id="KW-1185">Reference proteome</keyword>
<evidence type="ECO:0000313" key="5">
    <source>
        <dbReference type="WBParaSite" id="nRc.2.0.1.t39047-RA"/>
    </source>
</evidence>
<dbReference type="Proteomes" id="UP000887565">
    <property type="component" value="Unplaced"/>
</dbReference>
<dbReference type="PANTHER" id="PTHR10855:SF1">
    <property type="entry name" value="26S PROTEASOME NON-ATPASE REGULATORY SUBUNIT 12"/>
    <property type="match status" value="1"/>
</dbReference>
<dbReference type="InterPro" id="IPR036390">
    <property type="entry name" value="WH_DNA-bd_sf"/>
</dbReference>
<reference evidence="5" key="1">
    <citation type="submission" date="2022-11" db="UniProtKB">
        <authorList>
            <consortium name="WormBaseParasite"/>
        </authorList>
    </citation>
    <scope>IDENTIFICATION</scope>
</reference>
<evidence type="ECO:0000256" key="1">
    <source>
        <dbReference type="ARBA" id="ARBA00006397"/>
    </source>
</evidence>
<evidence type="ECO:0000259" key="3">
    <source>
        <dbReference type="PROSITE" id="PS50250"/>
    </source>
</evidence>
<dbReference type="PANTHER" id="PTHR10855">
    <property type="entry name" value="26S PROTEASOME NON-ATPASE REGULATORY SUBUNIT 12/COP9 SIGNALOSOME COMPLEX SUBUNIT 4"/>
    <property type="match status" value="1"/>
</dbReference>
<organism evidence="4 5">
    <name type="scientific">Romanomermis culicivorax</name>
    <name type="common">Nematode worm</name>
    <dbReference type="NCBI Taxonomy" id="13658"/>
    <lineage>
        <taxon>Eukaryota</taxon>
        <taxon>Metazoa</taxon>
        <taxon>Ecdysozoa</taxon>
        <taxon>Nematoda</taxon>
        <taxon>Enoplea</taxon>
        <taxon>Dorylaimia</taxon>
        <taxon>Mermithida</taxon>
        <taxon>Mermithoidea</taxon>
        <taxon>Mermithidae</taxon>
        <taxon>Romanomermis</taxon>
    </lineage>
</organism>
<comment type="similarity">
    <text evidence="1">Belongs to the proteasome subunit p55 family.</text>
</comment>
<dbReference type="OMA" id="AENEMFK"/>
<dbReference type="PROSITE" id="PS50250">
    <property type="entry name" value="PCI"/>
    <property type="match status" value="1"/>
</dbReference>
<evidence type="ECO:0000256" key="2">
    <source>
        <dbReference type="ARBA" id="ARBA00022942"/>
    </source>
</evidence>
<dbReference type="SMART" id="SM00088">
    <property type="entry name" value="PINT"/>
    <property type="match status" value="1"/>
</dbReference>
<evidence type="ECO:0000313" key="4">
    <source>
        <dbReference type="Proteomes" id="UP000887565"/>
    </source>
</evidence>
<dbReference type="InterPro" id="IPR036388">
    <property type="entry name" value="WH-like_DNA-bd_sf"/>
</dbReference>
<dbReference type="AlphaFoldDB" id="A0A915KKU2"/>
<dbReference type="InterPro" id="IPR040134">
    <property type="entry name" value="PSMD12/CSN4"/>
</dbReference>
<dbReference type="FunFam" id="1.10.10.10:FF:000070">
    <property type="entry name" value="26S proteasome non-ATPase regulatory subunit 12"/>
    <property type="match status" value="1"/>
</dbReference>
<dbReference type="Pfam" id="PF01399">
    <property type="entry name" value="PCI"/>
    <property type="match status" value="1"/>
</dbReference>
<dbReference type="WBParaSite" id="nRc.2.0.1.t39047-RA">
    <property type="protein sequence ID" value="nRc.2.0.1.t39047-RA"/>
    <property type="gene ID" value="nRc.2.0.1.g39047"/>
</dbReference>
<dbReference type="SUPFAM" id="SSF46785">
    <property type="entry name" value="Winged helix' DNA-binding domain"/>
    <property type="match status" value="1"/>
</dbReference>
<accession>A0A915KKU2</accession>
<proteinExistence type="inferred from homology"/>
<dbReference type="InterPro" id="IPR040896">
    <property type="entry name" value="RPN5_C"/>
</dbReference>
<protein>
    <submittedName>
        <fullName evidence="5">PCI domain-containing protein</fullName>
    </submittedName>
</protein>
<dbReference type="Gene3D" id="1.10.10.10">
    <property type="entry name" value="Winged helix-like DNA-binding domain superfamily/Winged helix DNA-binding domain"/>
    <property type="match status" value="1"/>
</dbReference>
<dbReference type="InterPro" id="IPR000717">
    <property type="entry name" value="PCI_dom"/>
</dbReference>
<name>A0A915KKU2_ROMCU</name>
<feature type="domain" description="PCI" evidence="3">
    <location>
        <begin position="253"/>
        <end position="434"/>
    </location>
</feature>
<dbReference type="GO" id="GO:0005737">
    <property type="term" value="C:cytoplasm"/>
    <property type="evidence" value="ECO:0007669"/>
    <property type="project" value="TreeGrafter"/>
</dbReference>
<dbReference type="Pfam" id="PF18098">
    <property type="entry name" value="RPN5_C"/>
    <property type="match status" value="1"/>
</dbReference>
<sequence>MDKEKIKKSSVVFNEISDGRIVKMEIDCSEKVDRVVPIAEKLAKSGSLQKALDELYLIEKESRIACDMRSNTKIQLCIVKLCFESKNYNILRDNIVALTKKRSLIKQSITEMIRECCTYVDKITDKDEKLKLIETIRTVTDGKIYVESERARLTSKLAKMLEKDGKLDEATKCLLELQIETFGSMEKQEKVEILLEQIRLCLLRQDYIRAQIISKKISTRFFEDKTNKENQLLKLKYYELMVKLDQNEENYLAISRHFLAVANTIIIENDEAKLNEAMRNAVLYLILQPFTNEQSDAMYRLQENKNLANVPEYKNLLNLFIQPEVISWKNDIVEKNENLLRKGTALSPATDVFKADNEIGKKQWENFKIRVVEHNIRMVAKYYSKISMQRLAKLLDYDKEKTEEFLCQLIVSGMIENAKIDRSAGVITFRPRKLAHETLDEWNENVREMMDKMNRACHLIAKEEMVHKHLKPTPVL</sequence>
<dbReference type="InterPro" id="IPR054559">
    <property type="entry name" value="PSMD12-CSN4-like_N"/>
</dbReference>
<dbReference type="Pfam" id="PF22241">
    <property type="entry name" value="PSMD12-CSN4_N"/>
    <property type="match status" value="1"/>
</dbReference>
<keyword evidence="2" id="KW-0647">Proteasome</keyword>
<dbReference type="GO" id="GO:0005634">
    <property type="term" value="C:nucleus"/>
    <property type="evidence" value="ECO:0007669"/>
    <property type="project" value="UniProtKB-ARBA"/>
</dbReference>
<dbReference type="GO" id="GO:0008541">
    <property type="term" value="C:proteasome regulatory particle, lid subcomplex"/>
    <property type="evidence" value="ECO:0007669"/>
    <property type="project" value="TreeGrafter"/>
</dbReference>